<keyword evidence="2" id="KW-0808">Transferase</keyword>
<reference evidence="2" key="1">
    <citation type="submission" date="2022-11" db="EMBL/GenBank/DDBJ databases">
        <title>Genomic comparisons reveal selection pressure and functional variation between nutritional endosymbionts of cave-adapted and epigean Hawaiian planthoppers.</title>
        <authorList>
            <person name="Gossett J.M."/>
            <person name="Porter M.L."/>
            <person name="Vasquez Y."/>
            <person name="Bennett G.M."/>
            <person name="Chong R.A."/>
        </authorList>
    </citation>
    <scope>NUCLEOTIDE SEQUENCE</scope>
    <source>
        <strain evidence="2">OPOL2</strain>
    </source>
</reference>
<dbReference type="Pfam" id="PF00132">
    <property type="entry name" value="Hexapep"/>
    <property type="match status" value="1"/>
</dbReference>
<keyword evidence="2" id="KW-0012">Acyltransferase</keyword>
<evidence type="ECO:0000256" key="1">
    <source>
        <dbReference type="ARBA" id="ARBA00007274"/>
    </source>
</evidence>
<comment type="similarity">
    <text evidence="1">Belongs to the transferase hexapeptide repeat family.</text>
</comment>
<evidence type="ECO:0000313" key="3">
    <source>
        <dbReference type="Proteomes" id="UP001222373"/>
    </source>
</evidence>
<dbReference type="NCBIfam" id="NF008808">
    <property type="entry name" value="PRK11830.1"/>
    <property type="match status" value="1"/>
</dbReference>
<dbReference type="PANTHER" id="PTHR43300:SF10">
    <property type="entry name" value="2,3,4,5-TETRAHYDROPYRIDINE-2,6-DICARBOXYLATE N-ACETYLTRANSFERASE"/>
    <property type="match status" value="1"/>
</dbReference>
<dbReference type="CDD" id="cd03350">
    <property type="entry name" value="LbH_THP_succinylT"/>
    <property type="match status" value="1"/>
</dbReference>
<dbReference type="Proteomes" id="UP001222373">
    <property type="component" value="Chromosome"/>
</dbReference>
<dbReference type="Gene3D" id="2.160.10.10">
    <property type="entry name" value="Hexapeptide repeat proteins"/>
    <property type="match status" value="1"/>
</dbReference>
<gene>
    <name evidence="2" type="ORF">ONB67_00360</name>
</gene>
<sequence>MNKLKIKINKIWKKKKKKNVILLTKKIITLLEKNKIKIVEKKNNKWKTNIWIKKSIILHIENKKNKVFKLKYKNYFDKFNNLFKKKCKRFLKKKIRVSDGAVVREGVYIGKNTIIMPSFINIGSNIGKNSMIDTWATIGSCAKIGNNVHISGGCGIGGVLEPLQNNPVIIENDCFIGARSEIVEGVIIKKKSVISMGVFISKSTKIFDRTRNIFINDGIIPKKSVVVSGSIPYKNYSLYSAIIVKYRDKKTDKKIIMNNKLRK</sequence>
<evidence type="ECO:0000313" key="2">
    <source>
        <dbReference type="EMBL" id="WDI79305.1"/>
    </source>
</evidence>
<dbReference type="InterPro" id="IPR001451">
    <property type="entry name" value="Hexapep"/>
</dbReference>
<dbReference type="EC" id="2.3.1.117" evidence="2"/>
<proteinExistence type="inferred from homology"/>
<dbReference type="PANTHER" id="PTHR43300">
    <property type="entry name" value="ACETYLTRANSFERASE"/>
    <property type="match status" value="1"/>
</dbReference>
<protein>
    <submittedName>
        <fullName evidence="2">2,3,4,5-tetrahydropyridine-2,6-dicarboxylate N-succinyltransferase</fullName>
        <ecNumber evidence="2">2.3.1.117</ecNumber>
    </submittedName>
</protein>
<dbReference type="SUPFAM" id="SSF51161">
    <property type="entry name" value="Trimeric LpxA-like enzymes"/>
    <property type="match status" value="1"/>
</dbReference>
<dbReference type="EMBL" id="CP110500">
    <property type="protein sequence ID" value="WDI79305.1"/>
    <property type="molecule type" value="Genomic_DNA"/>
</dbReference>
<organism evidence="2 3">
    <name type="scientific">Candidatus Vidania fulgoroideorum</name>
    <dbReference type="NCBI Taxonomy" id="881286"/>
    <lineage>
        <taxon>Bacteria</taxon>
        <taxon>Pseudomonadati</taxon>
        <taxon>Pseudomonadota</taxon>
        <taxon>Betaproteobacteria</taxon>
        <taxon>Candidatus Vidania</taxon>
    </lineage>
</organism>
<accession>A0AAX3N926</accession>
<dbReference type="InterPro" id="IPR037133">
    <property type="entry name" value="THP_succinylTrfase_N_sf"/>
</dbReference>
<dbReference type="Gene3D" id="1.10.166.10">
    <property type="entry name" value="Tetrahydrodipicolinate-N-succinyltransferase, N-terminal domain"/>
    <property type="match status" value="1"/>
</dbReference>
<name>A0AAX3N926_9PROT</name>
<dbReference type="InterPro" id="IPR011004">
    <property type="entry name" value="Trimer_LpxA-like_sf"/>
</dbReference>
<dbReference type="AlphaFoldDB" id="A0AAX3N926"/>
<dbReference type="InterPro" id="IPR050179">
    <property type="entry name" value="Trans_hexapeptide_repeat"/>
</dbReference>
<dbReference type="GO" id="GO:0008666">
    <property type="term" value="F:2,3,4,5-tetrahydropyridine-2,6-dicarboxylate N-succinyltransferase activity"/>
    <property type="evidence" value="ECO:0007669"/>
    <property type="project" value="UniProtKB-EC"/>
</dbReference>
<dbReference type="Pfam" id="PF14602">
    <property type="entry name" value="Hexapep_2"/>
    <property type="match status" value="1"/>
</dbReference>